<keyword evidence="1" id="KW-0472">Membrane</keyword>
<keyword evidence="3" id="KW-1185">Reference proteome</keyword>
<evidence type="ECO:0000313" key="3">
    <source>
        <dbReference type="Proteomes" id="UP001500655"/>
    </source>
</evidence>
<protein>
    <submittedName>
        <fullName evidence="2">Uncharacterized protein</fullName>
    </submittedName>
</protein>
<organism evidence="2 3">
    <name type="scientific">Luedemannella helvata</name>
    <dbReference type="NCBI Taxonomy" id="349315"/>
    <lineage>
        <taxon>Bacteria</taxon>
        <taxon>Bacillati</taxon>
        <taxon>Actinomycetota</taxon>
        <taxon>Actinomycetes</taxon>
        <taxon>Micromonosporales</taxon>
        <taxon>Micromonosporaceae</taxon>
        <taxon>Luedemannella</taxon>
    </lineage>
</organism>
<feature type="transmembrane region" description="Helical" evidence="1">
    <location>
        <begin position="21"/>
        <end position="43"/>
    </location>
</feature>
<dbReference type="EMBL" id="BAAALS010000015">
    <property type="protein sequence ID" value="GAA1759240.1"/>
    <property type="molecule type" value="Genomic_DNA"/>
</dbReference>
<name>A0ABN2KL80_9ACTN</name>
<gene>
    <name evidence="2" type="ORF">GCM10009681_33090</name>
</gene>
<dbReference type="Proteomes" id="UP001500655">
    <property type="component" value="Unassembled WGS sequence"/>
</dbReference>
<reference evidence="2 3" key="1">
    <citation type="journal article" date="2019" name="Int. J. Syst. Evol. Microbiol.">
        <title>The Global Catalogue of Microorganisms (GCM) 10K type strain sequencing project: providing services to taxonomists for standard genome sequencing and annotation.</title>
        <authorList>
            <consortium name="The Broad Institute Genomics Platform"/>
            <consortium name="The Broad Institute Genome Sequencing Center for Infectious Disease"/>
            <person name="Wu L."/>
            <person name="Ma J."/>
        </authorList>
    </citation>
    <scope>NUCLEOTIDE SEQUENCE [LARGE SCALE GENOMIC DNA]</scope>
    <source>
        <strain evidence="2 3">JCM 13249</strain>
    </source>
</reference>
<keyword evidence="1" id="KW-0812">Transmembrane</keyword>
<comment type="caution">
    <text evidence="2">The sequence shown here is derived from an EMBL/GenBank/DDBJ whole genome shotgun (WGS) entry which is preliminary data.</text>
</comment>
<keyword evidence="1" id="KW-1133">Transmembrane helix</keyword>
<evidence type="ECO:0000256" key="1">
    <source>
        <dbReference type="SAM" id="Phobius"/>
    </source>
</evidence>
<accession>A0ABN2KL80</accession>
<dbReference type="RefSeq" id="WP_344082492.1">
    <property type="nucleotide sequence ID" value="NZ_BAAALS010000015.1"/>
</dbReference>
<feature type="transmembrane region" description="Helical" evidence="1">
    <location>
        <begin position="55"/>
        <end position="82"/>
    </location>
</feature>
<feature type="transmembrane region" description="Helical" evidence="1">
    <location>
        <begin position="89"/>
        <end position="111"/>
    </location>
</feature>
<proteinExistence type="predicted"/>
<evidence type="ECO:0000313" key="2">
    <source>
        <dbReference type="EMBL" id="GAA1759240.1"/>
    </source>
</evidence>
<sequence>MENVVTGAVPEPVTQWRRGRVVLGAALGVAGHAIALVGALIAGRSTDAGDGFDDLAAVAVTFFGVQALFLITVVVAGIVLVVRHRRDVAAGLLGGWALGAAFCALVISGVIPV</sequence>